<dbReference type="EMBL" id="JADNRY010000486">
    <property type="protein sequence ID" value="KAF9048174.1"/>
    <property type="molecule type" value="Genomic_DNA"/>
</dbReference>
<dbReference type="GO" id="GO:0003677">
    <property type="term" value="F:DNA binding"/>
    <property type="evidence" value="ECO:0007669"/>
    <property type="project" value="InterPro"/>
</dbReference>
<feature type="region of interest" description="Disordered" evidence="1">
    <location>
        <begin position="122"/>
        <end position="143"/>
    </location>
</feature>
<sequence length="172" mass="18953">MTVPALCLILKAGWRIRKKDFAQKDLPLSKPPQKKRTRTLTTSHQSAMLHALLAQSRFLTTVMRKEVGRAIGLSARQVQGETGILYFHASQPHPSYLPTHPYTPSAYTSPPGLPLGLRGPGVTGHRGTPRCPQETPPVSPSVGFTPSHCMRHKFLRQSPSPPGMYKLGGRSW</sequence>
<dbReference type="InterPro" id="IPR009057">
    <property type="entry name" value="Homeodomain-like_sf"/>
</dbReference>
<proteinExistence type="predicted"/>
<dbReference type="OrthoDB" id="6159439at2759"/>
<dbReference type="SUPFAM" id="SSF46689">
    <property type="entry name" value="Homeodomain-like"/>
    <property type="match status" value="1"/>
</dbReference>
<name>A0A9P5P700_9AGAR</name>
<comment type="caution">
    <text evidence="2">The sequence shown here is derived from an EMBL/GenBank/DDBJ whole genome shotgun (WGS) entry which is preliminary data.</text>
</comment>
<dbReference type="AlphaFoldDB" id="A0A9P5P700"/>
<protein>
    <submittedName>
        <fullName evidence="2">Uncharacterized protein</fullName>
    </submittedName>
</protein>
<organism evidence="2 3">
    <name type="scientific">Rhodocollybia butyracea</name>
    <dbReference type="NCBI Taxonomy" id="206335"/>
    <lineage>
        <taxon>Eukaryota</taxon>
        <taxon>Fungi</taxon>
        <taxon>Dikarya</taxon>
        <taxon>Basidiomycota</taxon>
        <taxon>Agaricomycotina</taxon>
        <taxon>Agaricomycetes</taxon>
        <taxon>Agaricomycetidae</taxon>
        <taxon>Agaricales</taxon>
        <taxon>Marasmiineae</taxon>
        <taxon>Omphalotaceae</taxon>
        <taxon>Rhodocollybia</taxon>
    </lineage>
</organism>
<accession>A0A9P5P700</accession>
<reference evidence="2" key="1">
    <citation type="submission" date="2020-11" db="EMBL/GenBank/DDBJ databases">
        <authorList>
            <consortium name="DOE Joint Genome Institute"/>
            <person name="Ahrendt S."/>
            <person name="Riley R."/>
            <person name="Andreopoulos W."/>
            <person name="Labutti K."/>
            <person name="Pangilinan J."/>
            <person name="Ruiz-Duenas F.J."/>
            <person name="Barrasa J.M."/>
            <person name="Sanchez-Garcia M."/>
            <person name="Camarero S."/>
            <person name="Miyauchi S."/>
            <person name="Serrano A."/>
            <person name="Linde D."/>
            <person name="Babiker R."/>
            <person name="Drula E."/>
            <person name="Ayuso-Fernandez I."/>
            <person name="Pacheco R."/>
            <person name="Padilla G."/>
            <person name="Ferreira P."/>
            <person name="Barriuso J."/>
            <person name="Kellner H."/>
            <person name="Castanera R."/>
            <person name="Alfaro M."/>
            <person name="Ramirez L."/>
            <person name="Pisabarro A.G."/>
            <person name="Kuo A."/>
            <person name="Tritt A."/>
            <person name="Lipzen A."/>
            <person name="He G."/>
            <person name="Yan M."/>
            <person name="Ng V."/>
            <person name="Cullen D."/>
            <person name="Martin F."/>
            <person name="Rosso M.-N."/>
            <person name="Henrissat B."/>
            <person name="Hibbett D."/>
            <person name="Martinez A.T."/>
            <person name="Grigoriev I.V."/>
        </authorList>
    </citation>
    <scope>NUCLEOTIDE SEQUENCE</scope>
    <source>
        <strain evidence="2">AH 40177</strain>
    </source>
</reference>
<evidence type="ECO:0000256" key="1">
    <source>
        <dbReference type="SAM" id="MobiDB-lite"/>
    </source>
</evidence>
<dbReference type="Gene3D" id="1.10.10.60">
    <property type="entry name" value="Homeodomain-like"/>
    <property type="match status" value="1"/>
</dbReference>
<evidence type="ECO:0000313" key="2">
    <source>
        <dbReference type="EMBL" id="KAF9048174.1"/>
    </source>
</evidence>
<dbReference type="InterPro" id="IPR001356">
    <property type="entry name" value="HD"/>
</dbReference>
<gene>
    <name evidence="2" type="ORF">BDP27DRAFT_1434274</name>
</gene>
<evidence type="ECO:0000313" key="3">
    <source>
        <dbReference type="Proteomes" id="UP000772434"/>
    </source>
</evidence>
<dbReference type="CDD" id="cd00086">
    <property type="entry name" value="homeodomain"/>
    <property type="match status" value="1"/>
</dbReference>
<dbReference type="Proteomes" id="UP000772434">
    <property type="component" value="Unassembled WGS sequence"/>
</dbReference>
<keyword evidence="3" id="KW-1185">Reference proteome</keyword>